<reference evidence="3" key="1">
    <citation type="submission" date="2023-07" db="EMBL/GenBank/DDBJ databases">
        <authorList>
            <consortium name="CYATHOMIX"/>
        </authorList>
    </citation>
    <scope>NUCLEOTIDE SEQUENCE</scope>
    <source>
        <strain evidence="3">N/A</strain>
    </source>
</reference>
<dbReference type="InterPro" id="IPR050314">
    <property type="entry name" value="Glycosyl_Hydrlase_18"/>
</dbReference>
<evidence type="ECO:0000256" key="1">
    <source>
        <dbReference type="SAM" id="SignalP"/>
    </source>
</evidence>
<name>A0AA36H634_CYLNA</name>
<keyword evidence="4" id="KW-1185">Reference proteome</keyword>
<dbReference type="GO" id="GO:0005975">
    <property type="term" value="P:carbohydrate metabolic process"/>
    <property type="evidence" value="ECO:0007669"/>
    <property type="project" value="InterPro"/>
</dbReference>
<dbReference type="PANTHER" id="PTHR11177:SF401">
    <property type="entry name" value="CHITINASE-LIKE PROTEIN C25A8.4"/>
    <property type="match status" value="1"/>
</dbReference>
<evidence type="ECO:0000259" key="2">
    <source>
        <dbReference type="PROSITE" id="PS51910"/>
    </source>
</evidence>
<dbReference type="InterPro" id="IPR011583">
    <property type="entry name" value="Chitinase_II/V-like_cat"/>
</dbReference>
<sequence length="1084" mass="121564">MLPLGRLTLVLVSLLLYLEAEAKPKSCAFYCFVAPSRKETVDVAVYKNLSCTHFVYGFARIRPDMSLHSVTSRDSLELMSPGNMRKFLGLRETHPDAILLLGVHLTANDVFEDFRHARRIAGIIATAAKEKHFDGVFVRMEGPTLESTVSQHFLSAISLSPSSSATTLAITPRWMWRVANRLNELADQVDHLYLDMEELPTSEDLYAVTHIDPLFPFDTVPLEDTISGCSDRLLKSGVPAEKIVMGLNSGGRTFKVRDPKTTVHGDVAVQTGIRRSLQDVCQSPFFTLHPRTASAVTESRSSWTTVNIPKEQSLGRKILWVTQEGLGGIGLSSLHMDDPKGKCGAGPYPSHSLVAKLLKCRNRDHRRLPPAQCTRLCYLDEHAEDFDPKLLEPHWCSHIVLGPADIHYSDAVEVNPDVRNLISRVNNWANEIDGKRPMTLLSIGARQGNEVWRMEVGNALKRKNLINSIKATVRAMNVSGIDISWTREPLDGLLDTTYLSQFLTDLRTVLPRSIAIYVSVNPTSSFDGRYDVNVLNKTAEFVILQTHRLHSPNLPTTGHHSAMFPAPGLKDNRMTVESFVRDWISRGIARHRLIVSVTATPITMKLVQEGPAGQFLGLSTVKGSTSSEPMSQSEICNILEIDNATEWQSHWLDGISAPVLIRGTDFVAYDNDRSAKIKTTWSSSNNLAGMAIHGLPYDNPEAECPSDRPFRILQAIVDTQVCSLCAPESKSESRCSPSFHTTCDYRLQEHNEARILDPAQIPFELCTELIIEQALIDANGTIRFPTEEKEETTNKLKSYRSRVPRMTISMFCDMKQEDFKQLMRSAAKRRKLASSIRTFIDRLSFNGVEIRCGHLAHKTTKLQFSYFLRLLNNEMKRSAKAECGNTVSFRTSAWDWNLREFYDVTILNSLHHIVIEPFTVPYLAGKAYAHSPLFKVDLDDKNMSITSIYATIRDWEKAGLMRSKIILQVPSYGSLQYLLNKTEHGIGKPTEKEYGIIAQSEICQQLKLSGTTREIHWDSMTVDAYSGRKWISIEDQQTVRYKMRFALGEGLAGVGLMTLNEDDFLGKCGSGAFPILRSIAARCH</sequence>
<proteinExistence type="predicted"/>
<dbReference type="Gene3D" id="3.10.50.10">
    <property type="match status" value="2"/>
</dbReference>
<dbReference type="GO" id="GO:0006032">
    <property type="term" value="P:chitin catabolic process"/>
    <property type="evidence" value="ECO:0007669"/>
    <property type="project" value="TreeGrafter"/>
</dbReference>
<feature type="domain" description="GH18" evidence="2">
    <location>
        <begin position="27"/>
        <end position="361"/>
    </location>
</feature>
<dbReference type="GO" id="GO:0005576">
    <property type="term" value="C:extracellular region"/>
    <property type="evidence" value="ECO:0007669"/>
    <property type="project" value="TreeGrafter"/>
</dbReference>
<dbReference type="GO" id="GO:0004568">
    <property type="term" value="F:chitinase activity"/>
    <property type="evidence" value="ECO:0007669"/>
    <property type="project" value="TreeGrafter"/>
</dbReference>
<dbReference type="SMART" id="SM00636">
    <property type="entry name" value="Glyco_18"/>
    <property type="match status" value="1"/>
</dbReference>
<dbReference type="Proteomes" id="UP001176961">
    <property type="component" value="Unassembled WGS sequence"/>
</dbReference>
<protein>
    <recommendedName>
        <fullName evidence="2">GH18 domain-containing protein</fullName>
    </recommendedName>
</protein>
<feature type="signal peptide" evidence="1">
    <location>
        <begin position="1"/>
        <end position="22"/>
    </location>
</feature>
<dbReference type="GO" id="GO:0008061">
    <property type="term" value="F:chitin binding"/>
    <property type="evidence" value="ECO:0007669"/>
    <property type="project" value="InterPro"/>
</dbReference>
<organism evidence="3 4">
    <name type="scientific">Cylicocyclus nassatus</name>
    <name type="common">Nematode worm</name>
    <dbReference type="NCBI Taxonomy" id="53992"/>
    <lineage>
        <taxon>Eukaryota</taxon>
        <taxon>Metazoa</taxon>
        <taxon>Ecdysozoa</taxon>
        <taxon>Nematoda</taxon>
        <taxon>Chromadorea</taxon>
        <taxon>Rhabditida</taxon>
        <taxon>Rhabditina</taxon>
        <taxon>Rhabditomorpha</taxon>
        <taxon>Strongyloidea</taxon>
        <taxon>Strongylidae</taxon>
        <taxon>Cylicocyclus</taxon>
    </lineage>
</organism>
<comment type="caution">
    <text evidence="3">The sequence shown here is derived from an EMBL/GenBank/DDBJ whole genome shotgun (WGS) entry which is preliminary data.</text>
</comment>
<dbReference type="SUPFAM" id="SSF51445">
    <property type="entry name" value="(Trans)glycosidases"/>
    <property type="match status" value="3"/>
</dbReference>
<dbReference type="Pfam" id="PF00704">
    <property type="entry name" value="Glyco_hydro_18"/>
    <property type="match status" value="3"/>
</dbReference>
<dbReference type="InterPro" id="IPR029070">
    <property type="entry name" value="Chitinase_insertion_sf"/>
</dbReference>
<feature type="chain" id="PRO_5041382859" description="GH18 domain-containing protein" evidence="1">
    <location>
        <begin position="23"/>
        <end position="1084"/>
    </location>
</feature>
<feature type="domain" description="GH18" evidence="2">
    <location>
        <begin position="373"/>
        <end position="1084"/>
    </location>
</feature>
<dbReference type="Gene3D" id="3.20.20.80">
    <property type="entry name" value="Glycosidases"/>
    <property type="match status" value="3"/>
</dbReference>
<evidence type="ECO:0000313" key="3">
    <source>
        <dbReference type="EMBL" id="CAJ0604238.1"/>
    </source>
</evidence>
<dbReference type="EMBL" id="CATQJL010000305">
    <property type="protein sequence ID" value="CAJ0604238.1"/>
    <property type="molecule type" value="Genomic_DNA"/>
</dbReference>
<dbReference type="AlphaFoldDB" id="A0AA36H634"/>
<dbReference type="PROSITE" id="PS51910">
    <property type="entry name" value="GH18_2"/>
    <property type="match status" value="2"/>
</dbReference>
<keyword evidence="1" id="KW-0732">Signal</keyword>
<gene>
    <name evidence="3" type="ORF">CYNAS_LOCUS16221</name>
</gene>
<dbReference type="InterPro" id="IPR017853">
    <property type="entry name" value="GH"/>
</dbReference>
<evidence type="ECO:0000313" key="4">
    <source>
        <dbReference type="Proteomes" id="UP001176961"/>
    </source>
</evidence>
<accession>A0AA36H634</accession>
<dbReference type="InterPro" id="IPR001223">
    <property type="entry name" value="Glyco_hydro18_cat"/>
</dbReference>
<dbReference type="PANTHER" id="PTHR11177">
    <property type="entry name" value="CHITINASE"/>
    <property type="match status" value="1"/>
</dbReference>